<sequence>MRCKSPIWALGERQSRPAAKRLYQGIAWVKSLACILAVAIAVLALPAIAPARAQTAQPAAAPAAQQPPKAAQPPDAPKDKAGAPAQPAGPPAPPPPDLARAQEELEKASAALNDVEAGLERHDLSDSDLVAKRQRLAPIAVVLNATAEKIEPRLGEIKARLDQLGLPPDEKSPPENQSVTEERAAQQQSFNNADELLKRAKLLSVRTEQLRTSVASRRRALFTRSLFQRSSSIADATLWRDVLPETPKNAQGVVTLFTDWAGRINDRFDGWRLAAFWLCLPAVFLVYIPLARLARRVLARRDTIEKPSRLLKIFGAWWIALVIALPPIALVYLVVFSLDAANLTSFRIQTVFMAIAGGVARVCVAVGLARGLFAPTRPNWRLPPISNAAASRVVGVAVSVAAIVSITRLCEALNEVVDASFSFSVATRGLGVAIGAAVLAMGLWRTGADASDEDCFGPPVTRRLNWFSILRGLALVGALIAGGAVLAGYPTFASFFLDQLLWISTIAALYFLASVLVDESITAGFKPGARLGDWLTTRVGVRRNSLELLGVMFSGALRVSLFIIGLIAILAPWGLQSTDVPLDLRAAFFGFKVAEVTISPVAIFGAAVIFGLVSATIHALQRWLDSSLLPKTNLDSGLRNSIITSLGYLGFLLSAGVSLSYLGLSFERLAIVAGALSVGIGFGLQSIVNNFVSGLILLWERAVRVGDWIVVGGDQGFVRRINVRSTEIETVDRSQVIIPNSSLISGVVKNLVRNDRSGRLLIEVTVNASANPEEVREVLFATAKANDRVLKIPAPQIYFTGMSGATLNFELAAFVADVETMARVRSDLHFTIFKAFRERKFFDGPAAGPQRIEIVGAPPPGLSPREASEPERSEADSVRSAR</sequence>
<feature type="transmembrane region" description="Helical" evidence="8">
    <location>
        <begin position="421"/>
        <end position="444"/>
    </location>
</feature>
<reference evidence="12 13" key="1">
    <citation type="submission" date="2017-10" db="EMBL/GenBank/DDBJ databases">
        <title>Genome announcement of Methylocella silvestris TVC from permafrost.</title>
        <authorList>
            <person name="Wang J."/>
            <person name="Geng K."/>
            <person name="Ul-Haque F."/>
            <person name="Crombie A.T."/>
            <person name="Street L.E."/>
            <person name="Wookey P.A."/>
            <person name="Murrell J.C."/>
            <person name="Pratscher J."/>
        </authorList>
    </citation>
    <scope>NUCLEOTIDE SEQUENCE [LARGE SCALE GENOMIC DNA]</scope>
    <source>
        <strain evidence="12 13">TVC</strain>
    </source>
</reference>
<evidence type="ECO:0000256" key="7">
    <source>
        <dbReference type="SAM" id="MobiDB-lite"/>
    </source>
</evidence>
<dbReference type="InterPro" id="IPR006686">
    <property type="entry name" value="MscS_channel_CS"/>
</dbReference>
<feature type="transmembrane region" description="Helical" evidence="8">
    <location>
        <begin position="670"/>
        <end position="699"/>
    </location>
</feature>
<proteinExistence type="inferred from homology"/>
<evidence type="ECO:0000256" key="1">
    <source>
        <dbReference type="ARBA" id="ARBA00004651"/>
    </source>
</evidence>
<dbReference type="InterPro" id="IPR023408">
    <property type="entry name" value="MscS_beta-dom_sf"/>
</dbReference>
<accession>A0A2J7TH29</accession>
<keyword evidence="6 8" id="KW-0472">Membrane</keyword>
<feature type="compositionally biased region" description="Basic and acidic residues" evidence="7">
    <location>
        <begin position="866"/>
        <end position="882"/>
    </location>
</feature>
<evidence type="ECO:0000256" key="5">
    <source>
        <dbReference type="ARBA" id="ARBA00022989"/>
    </source>
</evidence>
<evidence type="ECO:0000256" key="2">
    <source>
        <dbReference type="ARBA" id="ARBA00008017"/>
    </source>
</evidence>
<dbReference type="InterPro" id="IPR011014">
    <property type="entry name" value="MscS_channel_TM-2"/>
</dbReference>
<evidence type="ECO:0000256" key="8">
    <source>
        <dbReference type="SAM" id="Phobius"/>
    </source>
</evidence>
<evidence type="ECO:0000256" key="6">
    <source>
        <dbReference type="ARBA" id="ARBA00023136"/>
    </source>
</evidence>
<keyword evidence="3" id="KW-1003">Cell membrane</keyword>
<dbReference type="SUPFAM" id="SSF82861">
    <property type="entry name" value="Mechanosensitive channel protein MscS (YggB), transmembrane region"/>
    <property type="match status" value="1"/>
</dbReference>
<feature type="transmembrane region" description="Helical" evidence="8">
    <location>
        <begin position="348"/>
        <end position="369"/>
    </location>
</feature>
<feature type="region of interest" description="Disordered" evidence="7">
    <location>
        <begin position="849"/>
        <end position="882"/>
    </location>
</feature>
<dbReference type="Proteomes" id="UP000236286">
    <property type="component" value="Unassembled WGS sequence"/>
</dbReference>
<comment type="subcellular location">
    <subcellularLocation>
        <location evidence="1">Cell membrane</location>
        <topology evidence="1">Multi-pass membrane protein</topology>
    </subcellularLocation>
</comment>
<evidence type="ECO:0000259" key="11">
    <source>
        <dbReference type="Pfam" id="PF21082"/>
    </source>
</evidence>
<gene>
    <name evidence="12" type="ORF">CR492_10785</name>
</gene>
<feature type="transmembrane region" description="Helical" evidence="8">
    <location>
        <begin position="464"/>
        <end position="487"/>
    </location>
</feature>
<feature type="domain" description="Mechanosensitive ion channel MscS C-terminal" evidence="11">
    <location>
        <begin position="762"/>
        <end position="838"/>
    </location>
</feature>
<comment type="caution">
    <text evidence="12">The sequence shown here is derived from an EMBL/GenBank/DDBJ whole genome shotgun (WGS) entry which is preliminary data.</text>
</comment>
<keyword evidence="4 8" id="KW-0812">Transmembrane</keyword>
<evidence type="ECO:0000313" key="13">
    <source>
        <dbReference type="Proteomes" id="UP000236286"/>
    </source>
</evidence>
<dbReference type="InterPro" id="IPR052702">
    <property type="entry name" value="MscS-like_channel"/>
</dbReference>
<dbReference type="Pfam" id="PF12607">
    <property type="entry name" value="DUF3772"/>
    <property type="match status" value="1"/>
</dbReference>
<evidence type="ECO:0000313" key="12">
    <source>
        <dbReference type="EMBL" id="PNG26068.1"/>
    </source>
</evidence>
<evidence type="ECO:0000256" key="3">
    <source>
        <dbReference type="ARBA" id="ARBA00022475"/>
    </source>
</evidence>
<feature type="compositionally biased region" description="Pro residues" evidence="7">
    <location>
        <begin position="87"/>
        <end position="97"/>
    </location>
</feature>
<keyword evidence="5 8" id="KW-1133">Transmembrane helix</keyword>
<feature type="transmembrane region" description="Helical" evidence="8">
    <location>
        <begin position="499"/>
        <end position="517"/>
    </location>
</feature>
<feature type="domain" description="Mechanosensitive ion channel MscS" evidence="9">
    <location>
        <begin position="687"/>
        <end position="753"/>
    </location>
</feature>
<feature type="compositionally biased region" description="Low complexity" evidence="7">
    <location>
        <begin position="58"/>
        <end position="69"/>
    </location>
</feature>
<dbReference type="Gene3D" id="3.30.70.100">
    <property type="match status" value="1"/>
</dbReference>
<organism evidence="12 13">
    <name type="scientific">Methylocella silvestris</name>
    <dbReference type="NCBI Taxonomy" id="199596"/>
    <lineage>
        <taxon>Bacteria</taxon>
        <taxon>Pseudomonadati</taxon>
        <taxon>Pseudomonadota</taxon>
        <taxon>Alphaproteobacteria</taxon>
        <taxon>Hyphomicrobiales</taxon>
        <taxon>Beijerinckiaceae</taxon>
        <taxon>Methylocella</taxon>
    </lineage>
</organism>
<protein>
    <submittedName>
        <fullName evidence="12">Mechanosensitive ion channel protein MscS</fullName>
    </submittedName>
</protein>
<evidence type="ECO:0000259" key="9">
    <source>
        <dbReference type="Pfam" id="PF00924"/>
    </source>
</evidence>
<dbReference type="GO" id="GO:0005886">
    <property type="term" value="C:plasma membrane"/>
    <property type="evidence" value="ECO:0007669"/>
    <property type="project" value="UniProtKB-SubCell"/>
</dbReference>
<feature type="transmembrane region" description="Helical" evidence="8">
    <location>
        <begin position="389"/>
        <end position="409"/>
    </location>
</feature>
<comment type="similarity">
    <text evidence="2">Belongs to the MscS (TC 1.A.23) family.</text>
</comment>
<feature type="region of interest" description="Disordered" evidence="7">
    <location>
        <begin position="164"/>
        <end position="190"/>
    </location>
</feature>
<dbReference type="Pfam" id="PF21082">
    <property type="entry name" value="MS_channel_3rd"/>
    <property type="match status" value="1"/>
</dbReference>
<dbReference type="PANTHER" id="PTHR30347">
    <property type="entry name" value="POTASSIUM CHANNEL RELATED"/>
    <property type="match status" value="1"/>
</dbReference>
<dbReference type="PANTHER" id="PTHR30347:SF9">
    <property type="entry name" value="MINICONDUCTANCE MECHANOSENSITIVE CHANNEL MSCM"/>
    <property type="match status" value="1"/>
</dbReference>
<name>A0A2J7TH29_METSI</name>
<feature type="transmembrane region" description="Helical" evidence="8">
    <location>
        <begin position="641"/>
        <end position="664"/>
    </location>
</feature>
<dbReference type="GO" id="GO:0008381">
    <property type="term" value="F:mechanosensitive monoatomic ion channel activity"/>
    <property type="evidence" value="ECO:0007669"/>
    <property type="project" value="UniProtKB-ARBA"/>
</dbReference>
<dbReference type="PROSITE" id="PS01246">
    <property type="entry name" value="UPF0003"/>
    <property type="match status" value="1"/>
</dbReference>
<dbReference type="Pfam" id="PF00924">
    <property type="entry name" value="MS_channel_2nd"/>
    <property type="match status" value="1"/>
</dbReference>
<feature type="transmembrane region" description="Helical" evidence="8">
    <location>
        <begin position="548"/>
        <end position="575"/>
    </location>
</feature>
<dbReference type="EMBL" id="PDZR01000010">
    <property type="protein sequence ID" value="PNG26068.1"/>
    <property type="molecule type" value="Genomic_DNA"/>
</dbReference>
<dbReference type="SUPFAM" id="SSF82689">
    <property type="entry name" value="Mechanosensitive channel protein MscS (YggB), C-terminal domain"/>
    <property type="match status" value="1"/>
</dbReference>
<dbReference type="Gene3D" id="1.10.287.1260">
    <property type="match status" value="1"/>
</dbReference>
<evidence type="ECO:0000259" key="10">
    <source>
        <dbReference type="Pfam" id="PF12607"/>
    </source>
</evidence>
<dbReference type="AlphaFoldDB" id="A0A2J7TH29"/>
<feature type="compositionally biased region" description="Polar residues" evidence="7">
    <location>
        <begin position="174"/>
        <end position="190"/>
    </location>
</feature>
<dbReference type="InterPro" id="IPR010920">
    <property type="entry name" value="LSM_dom_sf"/>
</dbReference>
<dbReference type="InterPro" id="IPR049278">
    <property type="entry name" value="MS_channel_C"/>
</dbReference>
<dbReference type="InterPro" id="IPR022249">
    <property type="entry name" value="DUF3772"/>
</dbReference>
<dbReference type="Gene3D" id="2.30.30.60">
    <property type="match status" value="1"/>
</dbReference>
<feature type="domain" description="DUF3772" evidence="10">
    <location>
        <begin position="197"/>
        <end position="259"/>
    </location>
</feature>
<feature type="transmembrane region" description="Helical" evidence="8">
    <location>
        <begin position="274"/>
        <end position="294"/>
    </location>
</feature>
<feature type="transmembrane region" description="Helical" evidence="8">
    <location>
        <begin position="598"/>
        <end position="620"/>
    </location>
</feature>
<dbReference type="SUPFAM" id="SSF50182">
    <property type="entry name" value="Sm-like ribonucleoproteins"/>
    <property type="match status" value="1"/>
</dbReference>
<dbReference type="InterPro" id="IPR011066">
    <property type="entry name" value="MscS_channel_C_sf"/>
</dbReference>
<feature type="transmembrane region" description="Helical" evidence="8">
    <location>
        <begin position="315"/>
        <end position="336"/>
    </location>
</feature>
<evidence type="ECO:0000256" key="4">
    <source>
        <dbReference type="ARBA" id="ARBA00022692"/>
    </source>
</evidence>
<dbReference type="InterPro" id="IPR006685">
    <property type="entry name" value="MscS_channel_2nd"/>
</dbReference>
<feature type="region of interest" description="Disordered" evidence="7">
    <location>
        <begin position="58"/>
        <end position="99"/>
    </location>
</feature>